<evidence type="ECO:0000256" key="2">
    <source>
        <dbReference type="ARBA" id="ARBA00023125"/>
    </source>
</evidence>
<name>A0A4R9FM15_9LEPT</name>
<organism evidence="5 6">
    <name type="scientific">Leptospira semungkisensis</name>
    <dbReference type="NCBI Taxonomy" id="2484985"/>
    <lineage>
        <taxon>Bacteria</taxon>
        <taxon>Pseudomonadati</taxon>
        <taxon>Spirochaetota</taxon>
        <taxon>Spirochaetia</taxon>
        <taxon>Leptospirales</taxon>
        <taxon>Leptospiraceae</taxon>
        <taxon>Leptospira</taxon>
    </lineage>
</organism>
<dbReference type="PANTHER" id="PTHR33204:SF18">
    <property type="entry name" value="TRANSCRIPTIONAL REGULATORY PROTEIN"/>
    <property type="match status" value="1"/>
</dbReference>
<dbReference type="GO" id="GO:0003677">
    <property type="term" value="F:DNA binding"/>
    <property type="evidence" value="ECO:0007669"/>
    <property type="project" value="UniProtKB-KW"/>
</dbReference>
<dbReference type="AlphaFoldDB" id="A0A4R9FM15"/>
<feature type="domain" description="HTH hxlR-type" evidence="4">
    <location>
        <begin position="11"/>
        <end position="108"/>
    </location>
</feature>
<keyword evidence="3" id="KW-0804">Transcription</keyword>
<dbReference type="Pfam" id="PF01638">
    <property type="entry name" value="HxlR"/>
    <property type="match status" value="1"/>
</dbReference>
<evidence type="ECO:0000259" key="4">
    <source>
        <dbReference type="PROSITE" id="PS51118"/>
    </source>
</evidence>
<proteinExistence type="predicted"/>
<comment type="caution">
    <text evidence="5">The sequence shown here is derived from an EMBL/GenBank/DDBJ whole genome shotgun (WGS) entry which is preliminary data.</text>
</comment>
<dbReference type="InterPro" id="IPR036390">
    <property type="entry name" value="WH_DNA-bd_sf"/>
</dbReference>
<keyword evidence="2" id="KW-0238">DNA-binding</keyword>
<evidence type="ECO:0000256" key="1">
    <source>
        <dbReference type="ARBA" id="ARBA00023015"/>
    </source>
</evidence>
<dbReference type="RefSeq" id="WP_135589553.1">
    <property type="nucleotide sequence ID" value="NZ_RQEP01000019.1"/>
</dbReference>
<dbReference type="Gene3D" id="1.10.10.10">
    <property type="entry name" value="Winged helix-like DNA-binding domain superfamily/Winged helix DNA-binding domain"/>
    <property type="match status" value="1"/>
</dbReference>
<dbReference type="PANTHER" id="PTHR33204">
    <property type="entry name" value="TRANSCRIPTIONAL REGULATOR, MARR FAMILY"/>
    <property type="match status" value="1"/>
</dbReference>
<accession>A0A4R9FM15</accession>
<gene>
    <name evidence="5" type="ORF">EHO59_16520</name>
</gene>
<dbReference type="PROSITE" id="PS51118">
    <property type="entry name" value="HTH_HXLR"/>
    <property type="match status" value="1"/>
</dbReference>
<dbReference type="SUPFAM" id="SSF46785">
    <property type="entry name" value="Winged helix' DNA-binding domain"/>
    <property type="match status" value="1"/>
</dbReference>
<evidence type="ECO:0000313" key="5">
    <source>
        <dbReference type="EMBL" id="TGJ99460.1"/>
    </source>
</evidence>
<evidence type="ECO:0000256" key="3">
    <source>
        <dbReference type="ARBA" id="ARBA00023163"/>
    </source>
</evidence>
<dbReference type="Proteomes" id="UP000297453">
    <property type="component" value="Unassembled WGS sequence"/>
</dbReference>
<evidence type="ECO:0000313" key="6">
    <source>
        <dbReference type="Proteomes" id="UP000297453"/>
    </source>
</evidence>
<keyword evidence="6" id="KW-1185">Reference proteome</keyword>
<sequence length="157" mass="17715">MKRKSLEKEACPIARSLGEIGEWWSLLIIRDAFLGKNRFGEFEKSLGLAKNILSTRLQSLVNHGILEISPASDGSAYQEYNLTEKGKRIFPVLVALRQWGEACLFDDSGAGQILVDKKFGKKVKPIEIRSQDGRLLKADDVRIEFISPKPKKNSRKK</sequence>
<reference evidence="5" key="1">
    <citation type="journal article" date="2019" name="PLoS Negl. Trop. Dis.">
        <title>Revisiting the worldwide diversity of Leptospira species in the environment.</title>
        <authorList>
            <person name="Vincent A.T."/>
            <person name="Schiettekatte O."/>
            <person name="Bourhy P."/>
            <person name="Veyrier F.J."/>
            <person name="Picardeau M."/>
        </authorList>
    </citation>
    <scope>NUCLEOTIDE SEQUENCE [LARGE SCALE GENOMIC DNA]</scope>
    <source>
        <strain evidence="5">SSS9</strain>
    </source>
</reference>
<keyword evidence="1" id="KW-0805">Transcription regulation</keyword>
<dbReference type="InterPro" id="IPR002577">
    <property type="entry name" value="HTH_HxlR"/>
</dbReference>
<dbReference type="OrthoDB" id="9791143at2"/>
<dbReference type="InterPro" id="IPR036388">
    <property type="entry name" value="WH-like_DNA-bd_sf"/>
</dbReference>
<dbReference type="EMBL" id="RQEP01000019">
    <property type="protein sequence ID" value="TGJ99460.1"/>
    <property type="molecule type" value="Genomic_DNA"/>
</dbReference>
<protein>
    <submittedName>
        <fullName evidence="5">Transcriptional regulator</fullName>
    </submittedName>
</protein>